<protein>
    <recommendedName>
        <fullName evidence="2">Flagellar FliJ protein</fullName>
    </recommendedName>
</protein>
<reference evidence="1" key="1">
    <citation type="submission" date="2019-08" db="EMBL/GenBank/DDBJ databases">
        <authorList>
            <person name="Kucharzyk K."/>
            <person name="Murdoch R.W."/>
            <person name="Higgins S."/>
            <person name="Loffler F."/>
        </authorList>
    </citation>
    <scope>NUCLEOTIDE SEQUENCE</scope>
</reference>
<dbReference type="InterPro" id="IPR053716">
    <property type="entry name" value="Flag_assembly_chemotaxis_eff"/>
</dbReference>
<dbReference type="Gene3D" id="1.10.287.1700">
    <property type="match status" value="1"/>
</dbReference>
<evidence type="ECO:0008006" key="2">
    <source>
        <dbReference type="Google" id="ProtNLM"/>
    </source>
</evidence>
<comment type="caution">
    <text evidence="1">The sequence shown here is derived from an EMBL/GenBank/DDBJ whole genome shotgun (WGS) entry which is preliminary data.</text>
</comment>
<evidence type="ECO:0000313" key="1">
    <source>
        <dbReference type="EMBL" id="MPM62532.1"/>
    </source>
</evidence>
<gene>
    <name evidence="1" type="ORF">SDC9_109405</name>
</gene>
<dbReference type="EMBL" id="VSSQ01018914">
    <property type="protein sequence ID" value="MPM62532.1"/>
    <property type="molecule type" value="Genomic_DNA"/>
</dbReference>
<organism evidence="1">
    <name type="scientific">bioreactor metagenome</name>
    <dbReference type="NCBI Taxonomy" id="1076179"/>
    <lineage>
        <taxon>unclassified sequences</taxon>
        <taxon>metagenomes</taxon>
        <taxon>ecological metagenomes</taxon>
    </lineage>
</organism>
<dbReference type="AlphaFoldDB" id="A0A645BB40"/>
<sequence>MKKFTFPLESVLRYKNSLLDEEKNKLNILRTELNRIEDAIDKNSCQLLAKDQELKALANKGCGIAALRCISFQIENTRRLLEDLKINRTKQVQLVEKQLAVVIEAKQSVSGMERLKEKHLEHYREAQLKEDALIVGELVSTKYVHAGHSQ</sequence>
<proteinExistence type="predicted"/>
<name>A0A645BB40_9ZZZZ</name>
<accession>A0A645BB40</accession>